<accession>A0A1F5CCG4</accession>
<comment type="caution">
    <text evidence="2">The sequence shown here is derived from an EMBL/GenBank/DDBJ whole genome shotgun (WGS) entry which is preliminary data.</text>
</comment>
<protein>
    <recommendedName>
        <fullName evidence="1">PrkA AAA domain-containing protein</fullName>
    </recommendedName>
</protein>
<dbReference type="InterPro" id="IPR027417">
    <property type="entry name" value="P-loop_NTPase"/>
</dbReference>
<dbReference type="GO" id="GO:0004672">
    <property type="term" value="F:protein kinase activity"/>
    <property type="evidence" value="ECO:0007669"/>
    <property type="project" value="TreeGrafter"/>
</dbReference>
<proteinExistence type="predicted"/>
<dbReference type="Pfam" id="PF06798">
    <property type="entry name" value="PrkA"/>
    <property type="match status" value="1"/>
</dbReference>
<organism evidence="2 3">
    <name type="scientific">Candidatus Azambacteria bacterium RIFCSPLOWO2_02_FULL_44_14</name>
    <dbReference type="NCBI Taxonomy" id="1797306"/>
    <lineage>
        <taxon>Bacteria</taxon>
        <taxon>Candidatus Azamiibacteriota</taxon>
    </lineage>
</organism>
<name>A0A1F5CCG4_9BACT</name>
<dbReference type="EMBL" id="MEYV01000006">
    <property type="protein sequence ID" value="OGD40534.1"/>
    <property type="molecule type" value="Genomic_DNA"/>
</dbReference>
<dbReference type="Gene3D" id="3.40.50.300">
    <property type="entry name" value="P-loop containing nucleotide triphosphate hydrolases"/>
    <property type="match status" value="1"/>
</dbReference>
<dbReference type="InterPro" id="IPR013153">
    <property type="entry name" value="Prk_AAA"/>
</dbReference>
<sequence length="695" mass="79301">MGEAGGFDLNGIIQEDADRKRDRQKLHREITFREYIKDYVAADACIVQNSPSRILEINQDAGITEVPENERWFGADKRYELYRELYGIDHVIIQVISHFKVGASKGSTGKQVLVLVGPPGSGKSTIVKINMQALEDYRKKPIFMIKNCPKFEEPLHLIPRYMRPEVALRSEDCPEYPDCRHKHLHLGVKIEGDLCQVCRHLLEDNFKDSDGVIRWWDVPVETFTFSIQGRRGIGSFEPSGEKVADVNALTGRENIGITSTSGYNHPLAFELCGEIPAGERGITEGREILACDPEVLRVFFSVAEEKELKVQGSSFPHLSVDTMVIGHTNLTVFKEFSHNKKYEGLHDRFFIVPVPYPLRIKDEVQLYRKLIERESNFVKLKRCHIAPGTLELAAAFAVMTRLTASSTGIDLLTKAKVYNGDKILSELEDKEKKPIDRTHLLEEGQSLADISKREGMFGVSSRTILAALNTALSQEADTNGCLTPLAAIKALREVFDHRMGFSSEEIDRFKMFLSAGDMKNVMSEYEEFVVKTITKAYLRGFRDLAEALFWRYLKEVGLYLGQKARLIKGQVLTIERDPITNKPREADKKFMRSIEEEIPWTEQEAEVARGELFIYKAIHPNFDYNYYSPLALACEKRLMKDSGPNLNIVISDDMPKNEEAKARRRDLFEALIEMGFCERKCIKEVIERAREFIHK</sequence>
<reference evidence="2 3" key="1">
    <citation type="journal article" date="2016" name="Nat. Commun.">
        <title>Thousands of microbial genomes shed light on interconnected biogeochemical processes in an aquifer system.</title>
        <authorList>
            <person name="Anantharaman K."/>
            <person name="Brown C.T."/>
            <person name="Hug L.A."/>
            <person name="Sharon I."/>
            <person name="Castelle C.J."/>
            <person name="Probst A.J."/>
            <person name="Thomas B.C."/>
            <person name="Singh A."/>
            <person name="Wilkins M.J."/>
            <person name="Karaoz U."/>
            <person name="Brodie E.L."/>
            <person name="Williams K.H."/>
            <person name="Hubbard S.S."/>
            <person name="Banfield J.F."/>
        </authorList>
    </citation>
    <scope>NUCLEOTIDE SEQUENCE [LARGE SCALE GENOMIC DNA]</scope>
</reference>
<feature type="domain" description="PrkA AAA" evidence="1">
    <location>
        <begin position="30"/>
        <end position="409"/>
    </location>
</feature>
<gene>
    <name evidence="2" type="ORF">A3I30_01795</name>
</gene>
<dbReference type="Proteomes" id="UP000177197">
    <property type="component" value="Unassembled WGS sequence"/>
</dbReference>
<dbReference type="PANTHER" id="PTHR30267:SF2">
    <property type="entry name" value="PROTEIN PRKA"/>
    <property type="match status" value="1"/>
</dbReference>
<dbReference type="InterPro" id="IPR010650">
    <property type="entry name" value="PrkA_C"/>
</dbReference>
<dbReference type="AlphaFoldDB" id="A0A1F5CCG4"/>
<evidence type="ECO:0000259" key="1">
    <source>
        <dbReference type="SMART" id="SM00763"/>
    </source>
</evidence>
<dbReference type="SUPFAM" id="SSF52540">
    <property type="entry name" value="P-loop containing nucleoside triphosphate hydrolases"/>
    <property type="match status" value="1"/>
</dbReference>
<evidence type="ECO:0000313" key="3">
    <source>
        <dbReference type="Proteomes" id="UP000177197"/>
    </source>
</evidence>
<dbReference type="Pfam" id="PF08298">
    <property type="entry name" value="AAA_PrkA"/>
    <property type="match status" value="1"/>
</dbReference>
<dbReference type="SMART" id="SM00763">
    <property type="entry name" value="AAA_PrkA"/>
    <property type="match status" value="1"/>
</dbReference>
<evidence type="ECO:0000313" key="2">
    <source>
        <dbReference type="EMBL" id="OGD40534.1"/>
    </source>
</evidence>
<dbReference type="PANTHER" id="PTHR30267">
    <property type="entry name" value="PROTEIN KINASE PRKA"/>
    <property type="match status" value="1"/>
</dbReference>